<feature type="transmembrane region" description="Helical" evidence="7">
    <location>
        <begin position="135"/>
        <end position="154"/>
    </location>
</feature>
<feature type="transmembrane region" description="Helical" evidence="7">
    <location>
        <begin position="56"/>
        <end position="75"/>
    </location>
</feature>
<keyword evidence="5 7" id="KW-1133">Transmembrane helix</keyword>
<reference evidence="9" key="1">
    <citation type="journal article" date="2021" name="PeerJ">
        <title>Extensive microbial diversity within the chicken gut microbiome revealed by metagenomics and culture.</title>
        <authorList>
            <person name="Gilroy R."/>
            <person name="Ravi A."/>
            <person name="Getino M."/>
            <person name="Pursley I."/>
            <person name="Horton D.L."/>
            <person name="Alikhan N.F."/>
            <person name="Baker D."/>
            <person name="Gharbi K."/>
            <person name="Hall N."/>
            <person name="Watson M."/>
            <person name="Adriaenssens E.M."/>
            <person name="Foster-Nyarko E."/>
            <person name="Jarju S."/>
            <person name="Secka A."/>
            <person name="Antonio M."/>
            <person name="Oren A."/>
            <person name="Chaudhuri R.R."/>
            <person name="La Ragione R."/>
            <person name="Hildebrand F."/>
            <person name="Pallen M.J."/>
        </authorList>
    </citation>
    <scope>NUCLEOTIDE SEQUENCE</scope>
    <source>
        <strain evidence="9">G4-2901</strain>
    </source>
</reference>
<comment type="similarity">
    <text evidence="2">Belongs to the acyltransferase 3 family.</text>
</comment>
<keyword evidence="6 7" id="KW-0472">Membrane</keyword>
<dbReference type="PANTHER" id="PTHR40074">
    <property type="entry name" value="O-ACETYLTRANSFERASE WECH"/>
    <property type="match status" value="1"/>
</dbReference>
<feature type="transmembrane region" description="Helical" evidence="7">
    <location>
        <begin position="196"/>
        <end position="213"/>
    </location>
</feature>
<comment type="subcellular location">
    <subcellularLocation>
        <location evidence="1">Cell membrane</location>
        <topology evidence="1">Multi-pass membrane protein</topology>
    </subcellularLocation>
</comment>
<reference evidence="9" key="2">
    <citation type="submission" date="2021-04" db="EMBL/GenBank/DDBJ databases">
        <authorList>
            <person name="Gilroy R."/>
        </authorList>
    </citation>
    <scope>NUCLEOTIDE SEQUENCE</scope>
    <source>
        <strain evidence="9">G4-2901</strain>
    </source>
</reference>
<evidence type="ECO:0000256" key="2">
    <source>
        <dbReference type="ARBA" id="ARBA00007400"/>
    </source>
</evidence>
<sequence length="354" mass="41166">MIAQRTAHYQYDLDVLRTLACFLVVWQHVTECYYILPDFNISNNSDTSIIGWINSLTPIEVPLFVMISGYFLLPMNTDIVQFFKRRIMRVIYPFIVWCIVYALYYVFKNGDSWQDFFVNILHIPVNFGTEVGHLWFIYMILGLYMLTPIISPWLEQSSKKQIQGYLCLWGLTNCLPYIHLFFPAVLGECFWNPSPMLYYFTGFAGYYVLGFYIRRYGALSLQKSILLIIIGYLFTAFFYQYRLGVATNVSELELGWRFCAINISVMALGVFSLVKNINWKEKGAIPKFIADISSKSYAVYFIHLMIILLLQPVMNTSAFPVYIKIPLITISCFLTSYLIISVLYLIPGLKKWIG</sequence>
<keyword evidence="4 7" id="KW-0812">Transmembrane</keyword>
<dbReference type="AlphaFoldDB" id="A0A948WWN4"/>
<dbReference type="Pfam" id="PF01757">
    <property type="entry name" value="Acyl_transf_3"/>
    <property type="match status" value="1"/>
</dbReference>
<feature type="transmembrane region" description="Helical" evidence="7">
    <location>
        <begin position="87"/>
        <end position="107"/>
    </location>
</feature>
<evidence type="ECO:0000256" key="5">
    <source>
        <dbReference type="ARBA" id="ARBA00022989"/>
    </source>
</evidence>
<evidence type="ECO:0000256" key="1">
    <source>
        <dbReference type="ARBA" id="ARBA00004651"/>
    </source>
</evidence>
<proteinExistence type="inferred from homology"/>
<accession>A0A948WWN4</accession>
<dbReference type="GO" id="GO:0016413">
    <property type="term" value="F:O-acetyltransferase activity"/>
    <property type="evidence" value="ECO:0007669"/>
    <property type="project" value="TreeGrafter"/>
</dbReference>
<dbReference type="GO" id="GO:0005886">
    <property type="term" value="C:plasma membrane"/>
    <property type="evidence" value="ECO:0007669"/>
    <property type="project" value="UniProtKB-SubCell"/>
</dbReference>
<evidence type="ECO:0000313" key="10">
    <source>
        <dbReference type="Proteomes" id="UP000783796"/>
    </source>
</evidence>
<dbReference type="EMBL" id="JAHLFW010000054">
    <property type="protein sequence ID" value="MBU3837870.1"/>
    <property type="molecule type" value="Genomic_DNA"/>
</dbReference>
<dbReference type="Proteomes" id="UP000783796">
    <property type="component" value="Unassembled WGS sequence"/>
</dbReference>
<feature type="transmembrane region" description="Helical" evidence="7">
    <location>
        <begin position="325"/>
        <end position="346"/>
    </location>
</feature>
<feature type="domain" description="Acyltransferase 3" evidence="8">
    <location>
        <begin position="11"/>
        <end position="342"/>
    </location>
</feature>
<comment type="caution">
    <text evidence="9">The sequence shown here is derived from an EMBL/GenBank/DDBJ whole genome shotgun (WGS) entry which is preliminary data.</text>
</comment>
<evidence type="ECO:0000256" key="3">
    <source>
        <dbReference type="ARBA" id="ARBA00022475"/>
    </source>
</evidence>
<dbReference type="PANTHER" id="PTHR40074:SF2">
    <property type="entry name" value="O-ACETYLTRANSFERASE WECH"/>
    <property type="match status" value="1"/>
</dbReference>
<keyword evidence="9" id="KW-0808">Transferase</keyword>
<gene>
    <name evidence="9" type="ORF">H9777_06080</name>
</gene>
<feature type="transmembrane region" description="Helical" evidence="7">
    <location>
        <begin position="225"/>
        <end position="242"/>
    </location>
</feature>
<feature type="transmembrane region" description="Helical" evidence="7">
    <location>
        <begin position="15"/>
        <end position="36"/>
    </location>
</feature>
<name>A0A948WWN4_9BACT</name>
<feature type="transmembrane region" description="Helical" evidence="7">
    <location>
        <begin position="254"/>
        <end position="274"/>
    </location>
</feature>
<protein>
    <submittedName>
        <fullName evidence="9">Acyltransferase family protein</fullName>
    </submittedName>
</protein>
<evidence type="ECO:0000256" key="7">
    <source>
        <dbReference type="SAM" id="Phobius"/>
    </source>
</evidence>
<evidence type="ECO:0000256" key="4">
    <source>
        <dbReference type="ARBA" id="ARBA00022692"/>
    </source>
</evidence>
<feature type="transmembrane region" description="Helical" evidence="7">
    <location>
        <begin position="166"/>
        <end position="184"/>
    </location>
</feature>
<organism evidence="9 10">
    <name type="scientific">Candidatus Phocaeicola faecigallinarum</name>
    <dbReference type="NCBI Taxonomy" id="2838732"/>
    <lineage>
        <taxon>Bacteria</taxon>
        <taxon>Pseudomonadati</taxon>
        <taxon>Bacteroidota</taxon>
        <taxon>Bacteroidia</taxon>
        <taxon>Bacteroidales</taxon>
        <taxon>Bacteroidaceae</taxon>
        <taxon>Phocaeicola</taxon>
    </lineage>
</organism>
<evidence type="ECO:0000259" key="8">
    <source>
        <dbReference type="Pfam" id="PF01757"/>
    </source>
</evidence>
<dbReference type="GO" id="GO:0009246">
    <property type="term" value="P:enterobacterial common antigen biosynthetic process"/>
    <property type="evidence" value="ECO:0007669"/>
    <property type="project" value="TreeGrafter"/>
</dbReference>
<keyword evidence="3" id="KW-1003">Cell membrane</keyword>
<dbReference type="InterPro" id="IPR002656">
    <property type="entry name" value="Acyl_transf_3_dom"/>
</dbReference>
<evidence type="ECO:0000256" key="6">
    <source>
        <dbReference type="ARBA" id="ARBA00023136"/>
    </source>
</evidence>
<evidence type="ECO:0000313" key="9">
    <source>
        <dbReference type="EMBL" id="MBU3837870.1"/>
    </source>
</evidence>
<keyword evidence="9" id="KW-0012">Acyltransferase</keyword>
<feature type="transmembrane region" description="Helical" evidence="7">
    <location>
        <begin position="295"/>
        <end position="313"/>
    </location>
</feature>